<dbReference type="VEuPathDB" id="VectorBase:LOC119163155"/>
<dbReference type="EMBL" id="GIKN01003881">
    <property type="protein sequence ID" value="NIE46154.1"/>
    <property type="molecule type" value="Transcribed_RNA"/>
</dbReference>
<name>A0A6G5A5A7_RHIMP</name>
<sequence length="163" mass="19036">MGAILTRPVSICEMKRFVNTSERIWTVKSTNPAHVSCLFDIKRSINQGFIIYNRTFYFGRRRSSVPLRGVFHTGDPSWMITTTLDRLPYSIESFLYTNWNCSCAVVKVLAINRGRIVYYDLRVRNSSVKFNIDLGCKRQFHWFAGLGKLIYTSKCQRILYVEK</sequence>
<protein>
    <submittedName>
        <fullName evidence="1">Putative lipocalin lipocalin</fullName>
    </submittedName>
</protein>
<evidence type="ECO:0000313" key="1">
    <source>
        <dbReference type="EMBL" id="NIE46154.1"/>
    </source>
</evidence>
<proteinExistence type="predicted"/>
<dbReference type="OrthoDB" id="10337511at2759"/>
<organism evidence="1">
    <name type="scientific">Rhipicephalus microplus</name>
    <name type="common">Cattle tick</name>
    <name type="synonym">Boophilus microplus</name>
    <dbReference type="NCBI Taxonomy" id="6941"/>
    <lineage>
        <taxon>Eukaryota</taxon>
        <taxon>Metazoa</taxon>
        <taxon>Ecdysozoa</taxon>
        <taxon>Arthropoda</taxon>
        <taxon>Chelicerata</taxon>
        <taxon>Arachnida</taxon>
        <taxon>Acari</taxon>
        <taxon>Parasitiformes</taxon>
        <taxon>Ixodida</taxon>
        <taxon>Ixodoidea</taxon>
        <taxon>Ixodidae</taxon>
        <taxon>Rhipicephalinae</taxon>
        <taxon>Rhipicephalus</taxon>
        <taxon>Boophilus</taxon>
    </lineage>
</organism>
<dbReference type="AlphaFoldDB" id="A0A6G5A5A7"/>
<accession>A0A6G5A5A7</accession>
<reference evidence="1" key="1">
    <citation type="submission" date="2020-03" db="EMBL/GenBank/DDBJ databases">
        <title>A transcriptome and proteome of the tick Rhipicephalus microplus shaped by the genetic composition of its hosts and developmental stage.</title>
        <authorList>
            <person name="Garcia G.R."/>
            <person name="Ribeiro J.M.C."/>
            <person name="Maruyama S.R."/>
            <person name="Gardinasse L.G."/>
            <person name="Nelson K."/>
            <person name="Ferreira B.R."/>
            <person name="Andrade T.G."/>
            <person name="Santos I.K.F.M."/>
        </authorList>
    </citation>
    <scope>NUCLEOTIDE SEQUENCE</scope>
    <source>
        <strain evidence="1">NSGR</strain>
        <tissue evidence="1">Salivary glands</tissue>
    </source>
</reference>